<evidence type="ECO:0000256" key="3">
    <source>
        <dbReference type="SAM" id="MobiDB-lite"/>
    </source>
</evidence>
<dbReference type="Pfam" id="PF02113">
    <property type="entry name" value="Peptidase_S13"/>
    <property type="match status" value="2"/>
</dbReference>
<keyword evidence="2" id="KW-0378">Hydrolase</keyword>
<dbReference type="EMBL" id="BAAAQA010000006">
    <property type="protein sequence ID" value="GAA2112529.1"/>
    <property type="molecule type" value="Genomic_DNA"/>
</dbReference>
<dbReference type="RefSeq" id="WP_344223796.1">
    <property type="nucleotide sequence ID" value="NZ_BAAAQA010000006.1"/>
</dbReference>
<organism evidence="4 5">
    <name type="scientific">Kocuria atrinae</name>
    <dbReference type="NCBI Taxonomy" id="592377"/>
    <lineage>
        <taxon>Bacteria</taxon>
        <taxon>Bacillati</taxon>
        <taxon>Actinomycetota</taxon>
        <taxon>Actinomycetes</taxon>
        <taxon>Micrococcales</taxon>
        <taxon>Micrococcaceae</taxon>
        <taxon>Kocuria</taxon>
    </lineage>
</organism>
<comment type="similarity">
    <text evidence="1">Belongs to the peptidase S13 family.</text>
</comment>
<sequence length="487" mass="50338">MSNPNAPQPKRPKSLLGPIVAALLIVALILSSLWTIPTLLTEVDQREPGEPMAVVTAPTEAGELPGVLKAAASSQDSPAPEGGSAPQGGEVQDIVDTELAGAPGNSSVTVLDAESGEVRVEREASETRIPASNQKVLTALTVAEHLDPYDRFATTVVTGETPHQITLLAGGDTLLAPGEGDTDAVNGHAGIDDLAQKTARALEDRGVQGEIEVGLDTELFTGPAVNPEWAEEDVAAGEITAVAPIAMYSHRVPTADGQDPGAWGERPDNAANAVAAEFRERLRAQLGEGITVSTGHHPAPEQGTELARVESAPVHEQTAYMLEHSDNSLAEALGRIAAREAGEQGSVVGVQRAIRAAMETHAIDLTGVDIQDASGMALSNRVTTGSLAQATRALLADPDLGPYGQGLPLGGATGTLTDRFDDPDEAAARGLTRAKTGTLNSVVSLSGYVQQSEGDVLVYSIVFNDVRGQTDSAKDAVDRTVAALAQG</sequence>
<evidence type="ECO:0000313" key="5">
    <source>
        <dbReference type="Proteomes" id="UP001500166"/>
    </source>
</evidence>
<dbReference type="InterPro" id="IPR000667">
    <property type="entry name" value="Peptidase_S13"/>
</dbReference>
<dbReference type="Gene3D" id="3.40.710.10">
    <property type="entry name" value="DD-peptidase/beta-lactamase superfamily"/>
    <property type="match status" value="2"/>
</dbReference>
<protein>
    <recommendedName>
        <fullName evidence="6">D-alanyl-D-alanine carboxypeptidase/D-alanyl-D-alanine-endopeptidase</fullName>
    </recommendedName>
</protein>
<comment type="caution">
    <text evidence="4">The sequence shown here is derived from an EMBL/GenBank/DDBJ whole genome shotgun (WGS) entry which is preliminary data.</text>
</comment>
<dbReference type="PANTHER" id="PTHR30023">
    <property type="entry name" value="D-ALANYL-D-ALANINE CARBOXYPEPTIDASE"/>
    <property type="match status" value="1"/>
</dbReference>
<evidence type="ECO:0000313" key="4">
    <source>
        <dbReference type="EMBL" id="GAA2112529.1"/>
    </source>
</evidence>
<dbReference type="SUPFAM" id="SSF56601">
    <property type="entry name" value="beta-lactamase/transpeptidase-like"/>
    <property type="match status" value="1"/>
</dbReference>
<dbReference type="PRINTS" id="PR00922">
    <property type="entry name" value="DADACBPTASE3"/>
</dbReference>
<gene>
    <name evidence="4" type="ORF">GCM10009824_08710</name>
</gene>
<dbReference type="InterPro" id="IPR012338">
    <property type="entry name" value="Beta-lactam/transpept-like"/>
</dbReference>
<feature type="region of interest" description="Disordered" evidence="3">
    <location>
        <begin position="70"/>
        <end position="89"/>
    </location>
</feature>
<evidence type="ECO:0000256" key="1">
    <source>
        <dbReference type="ARBA" id="ARBA00006096"/>
    </source>
</evidence>
<proteinExistence type="inferred from homology"/>
<dbReference type="NCBIfam" id="TIGR00666">
    <property type="entry name" value="PBP4"/>
    <property type="match status" value="1"/>
</dbReference>
<evidence type="ECO:0008006" key="6">
    <source>
        <dbReference type="Google" id="ProtNLM"/>
    </source>
</evidence>
<keyword evidence="5" id="KW-1185">Reference proteome</keyword>
<dbReference type="PANTHER" id="PTHR30023:SF0">
    <property type="entry name" value="PENICILLIN-SENSITIVE CARBOXYPEPTIDASE A"/>
    <property type="match status" value="1"/>
</dbReference>
<reference evidence="4 5" key="1">
    <citation type="journal article" date="2019" name="Int. J. Syst. Evol. Microbiol.">
        <title>The Global Catalogue of Microorganisms (GCM) 10K type strain sequencing project: providing services to taxonomists for standard genome sequencing and annotation.</title>
        <authorList>
            <consortium name="The Broad Institute Genomics Platform"/>
            <consortium name="The Broad Institute Genome Sequencing Center for Infectious Disease"/>
            <person name="Wu L."/>
            <person name="Ma J."/>
        </authorList>
    </citation>
    <scope>NUCLEOTIDE SEQUENCE [LARGE SCALE GENOMIC DNA]</scope>
    <source>
        <strain evidence="4 5">JCM 15914</strain>
    </source>
</reference>
<dbReference type="Proteomes" id="UP001500166">
    <property type="component" value="Unassembled WGS sequence"/>
</dbReference>
<accession>A0ABN2XJ80</accession>
<evidence type="ECO:0000256" key="2">
    <source>
        <dbReference type="ARBA" id="ARBA00022801"/>
    </source>
</evidence>
<name>A0ABN2XJ80_9MICC</name>